<organism evidence="2 3">
    <name type="scientific">Gilvimarinus gilvus</name>
    <dbReference type="NCBI Taxonomy" id="3058038"/>
    <lineage>
        <taxon>Bacteria</taxon>
        <taxon>Pseudomonadati</taxon>
        <taxon>Pseudomonadota</taxon>
        <taxon>Gammaproteobacteria</taxon>
        <taxon>Cellvibrionales</taxon>
        <taxon>Cellvibrionaceae</taxon>
        <taxon>Gilvimarinus</taxon>
    </lineage>
</organism>
<dbReference type="InterPro" id="IPR014710">
    <property type="entry name" value="RmlC-like_jellyroll"/>
</dbReference>
<sequence length="178" mass="19437">MTKEQSVAGLLQTHGQPKVLAKQTHVFYQGDHDARVYFVQSGLLKAYYLSADGKESIKSFIEAGSIIGSLNAALGQGGCSFNLVALEPSQLLGLPFATLVEAAAQSHTLAGEVIQHLLALAMKKEQREYELLSLSAEQRFVRLRQTSPELLKRVTQNDIARYLGVTPVALSRIKKRGS</sequence>
<feature type="domain" description="Cyclic nucleotide-binding" evidence="1">
    <location>
        <begin position="25"/>
        <end position="70"/>
    </location>
</feature>
<gene>
    <name evidence="2" type="ORF">SCD92_16000</name>
</gene>
<dbReference type="Proteomes" id="UP001273505">
    <property type="component" value="Unassembled WGS sequence"/>
</dbReference>
<keyword evidence="3" id="KW-1185">Reference proteome</keyword>
<accession>A0ABU4S4Q3</accession>
<dbReference type="PROSITE" id="PS50042">
    <property type="entry name" value="CNMP_BINDING_3"/>
    <property type="match status" value="1"/>
</dbReference>
<dbReference type="Gene3D" id="2.60.120.10">
    <property type="entry name" value="Jelly Rolls"/>
    <property type="match status" value="1"/>
</dbReference>
<dbReference type="RefSeq" id="WP_302721001.1">
    <property type="nucleotide sequence ID" value="NZ_JAULRU010000220.1"/>
</dbReference>
<proteinExistence type="predicted"/>
<dbReference type="PANTHER" id="PTHR24567">
    <property type="entry name" value="CRP FAMILY TRANSCRIPTIONAL REGULATORY PROTEIN"/>
    <property type="match status" value="1"/>
</dbReference>
<dbReference type="Pfam" id="PF00027">
    <property type="entry name" value="cNMP_binding"/>
    <property type="match status" value="1"/>
</dbReference>
<evidence type="ECO:0000259" key="1">
    <source>
        <dbReference type="PROSITE" id="PS50042"/>
    </source>
</evidence>
<reference evidence="2 3" key="1">
    <citation type="submission" date="2023-11" db="EMBL/GenBank/DDBJ databases">
        <title>Gilvimarinus fulvus sp. nov., isolated from the surface of Kelp.</title>
        <authorList>
            <person name="Sun Y.Y."/>
            <person name="Gong Y."/>
            <person name="Du Z.J."/>
        </authorList>
    </citation>
    <scope>NUCLEOTIDE SEQUENCE [LARGE SCALE GENOMIC DNA]</scope>
    <source>
        <strain evidence="2 3">SDUM040013</strain>
    </source>
</reference>
<evidence type="ECO:0000313" key="3">
    <source>
        <dbReference type="Proteomes" id="UP001273505"/>
    </source>
</evidence>
<dbReference type="InterPro" id="IPR000595">
    <property type="entry name" value="cNMP-bd_dom"/>
</dbReference>
<dbReference type="CDD" id="cd00038">
    <property type="entry name" value="CAP_ED"/>
    <property type="match status" value="1"/>
</dbReference>
<dbReference type="InterPro" id="IPR050397">
    <property type="entry name" value="Env_Response_Regulators"/>
</dbReference>
<comment type="caution">
    <text evidence="2">The sequence shown here is derived from an EMBL/GenBank/DDBJ whole genome shotgun (WGS) entry which is preliminary data.</text>
</comment>
<dbReference type="EMBL" id="JAXAFO010000033">
    <property type="protein sequence ID" value="MDX6850878.1"/>
    <property type="molecule type" value="Genomic_DNA"/>
</dbReference>
<dbReference type="SUPFAM" id="SSF51206">
    <property type="entry name" value="cAMP-binding domain-like"/>
    <property type="match status" value="1"/>
</dbReference>
<dbReference type="PANTHER" id="PTHR24567:SF76">
    <property type="entry name" value="CYCLIC NUCLEOTIDE-BINDING DOMAIN PROTEIN"/>
    <property type="match status" value="1"/>
</dbReference>
<name>A0ABU4S4Q3_9GAMM</name>
<evidence type="ECO:0000313" key="2">
    <source>
        <dbReference type="EMBL" id="MDX6850878.1"/>
    </source>
</evidence>
<protein>
    <submittedName>
        <fullName evidence="2">Crp/Fnr family transcriptional regulator</fullName>
    </submittedName>
</protein>
<dbReference type="InterPro" id="IPR018490">
    <property type="entry name" value="cNMP-bd_dom_sf"/>
</dbReference>